<dbReference type="RefSeq" id="WP_118992471.1">
    <property type="nucleotide sequence ID" value="NZ_CP083391.1"/>
</dbReference>
<gene>
    <name evidence="1" type="ORF">RON39_08355</name>
</gene>
<dbReference type="EMBL" id="JAVTXN010000046">
    <property type="protein sequence ID" value="MDT9610123.1"/>
    <property type="molecule type" value="Genomic_DNA"/>
</dbReference>
<comment type="caution">
    <text evidence="1">The sequence shown here is derived from an EMBL/GenBank/DDBJ whole genome shotgun (WGS) entry which is preliminary data.</text>
</comment>
<dbReference type="AlphaFoldDB" id="A0AAW8WPY5"/>
<organism evidence="1 2">
    <name type="scientific">Lactobacillus crispatus</name>
    <dbReference type="NCBI Taxonomy" id="47770"/>
    <lineage>
        <taxon>Bacteria</taxon>
        <taxon>Bacillati</taxon>
        <taxon>Bacillota</taxon>
        <taxon>Bacilli</taxon>
        <taxon>Lactobacillales</taxon>
        <taxon>Lactobacillaceae</taxon>
        <taxon>Lactobacillus</taxon>
    </lineage>
</organism>
<reference evidence="1" key="1">
    <citation type="submission" date="2023-08" db="EMBL/GenBank/DDBJ databases">
        <title>Lactobacillus from the Female Urinary Tract.</title>
        <authorList>
            <person name="Stegman N."/>
            <person name="Jackson B."/>
            <person name="Steiling M."/>
            <person name="Sedano C."/>
            <person name="Wolfe A."/>
            <person name="Putonti C."/>
        </authorList>
    </citation>
    <scope>NUCLEOTIDE SEQUENCE</scope>
    <source>
        <strain evidence="1">UMB5661</strain>
    </source>
</reference>
<name>A0AAW8WPY5_9LACO</name>
<sequence>MAIKQMLFNLQEESDDHDYFVLHDLQADKLNQNWFILTHCPLCGSKDDCLINSAGTEIICKHTLSTQRVGFHSWLHHLSKQNRN</sequence>
<protein>
    <submittedName>
        <fullName evidence="1">Uncharacterized protein</fullName>
    </submittedName>
</protein>
<evidence type="ECO:0000313" key="2">
    <source>
        <dbReference type="Proteomes" id="UP001253287"/>
    </source>
</evidence>
<dbReference type="Proteomes" id="UP001253287">
    <property type="component" value="Unassembled WGS sequence"/>
</dbReference>
<accession>A0AAW8WPY5</accession>
<evidence type="ECO:0000313" key="1">
    <source>
        <dbReference type="EMBL" id="MDT9610123.1"/>
    </source>
</evidence>
<proteinExistence type="predicted"/>